<comment type="caution">
    <text evidence="2">The sequence shown here is derived from an EMBL/GenBank/DDBJ whole genome shotgun (WGS) entry which is preliminary data.</text>
</comment>
<keyword evidence="3" id="KW-1185">Reference proteome</keyword>
<dbReference type="EMBL" id="BAAAOH010000001">
    <property type="protein sequence ID" value="GAA1987765.1"/>
    <property type="molecule type" value="Genomic_DNA"/>
</dbReference>
<dbReference type="NCBIfam" id="NF038065">
    <property type="entry name" value="Pr6Pr"/>
    <property type="match status" value="1"/>
</dbReference>
<feature type="transmembrane region" description="Helical" evidence="1">
    <location>
        <begin position="15"/>
        <end position="33"/>
    </location>
</feature>
<evidence type="ECO:0000256" key="1">
    <source>
        <dbReference type="SAM" id="Phobius"/>
    </source>
</evidence>
<feature type="transmembrane region" description="Helical" evidence="1">
    <location>
        <begin position="144"/>
        <end position="163"/>
    </location>
</feature>
<evidence type="ECO:0000313" key="3">
    <source>
        <dbReference type="Proteomes" id="UP001500326"/>
    </source>
</evidence>
<feature type="transmembrane region" description="Helical" evidence="1">
    <location>
        <begin position="110"/>
        <end position="132"/>
    </location>
</feature>
<gene>
    <name evidence="2" type="ORF">GCM10009777_22910</name>
</gene>
<keyword evidence="1" id="KW-0472">Membrane</keyword>
<reference evidence="3" key="1">
    <citation type="journal article" date="2019" name="Int. J. Syst. Evol. Microbiol.">
        <title>The Global Catalogue of Microorganisms (GCM) 10K type strain sequencing project: providing services to taxonomists for standard genome sequencing and annotation.</title>
        <authorList>
            <consortium name="The Broad Institute Genomics Platform"/>
            <consortium name="The Broad Institute Genome Sequencing Center for Infectious Disease"/>
            <person name="Wu L."/>
            <person name="Ma J."/>
        </authorList>
    </citation>
    <scope>NUCLEOTIDE SEQUENCE [LARGE SCALE GENOMIC DNA]</scope>
    <source>
        <strain evidence="3">JCM 14902</strain>
    </source>
</reference>
<accession>A0ABP5E023</accession>
<evidence type="ECO:0000313" key="2">
    <source>
        <dbReference type="EMBL" id="GAA1987765.1"/>
    </source>
</evidence>
<evidence type="ECO:0008006" key="4">
    <source>
        <dbReference type="Google" id="ProtNLM"/>
    </source>
</evidence>
<feature type="transmembrane region" description="Helical" evidence="1">
    <location>
        <begin position="71"/>
        <end position="90"/>
    </location>
</feature>
<dbReference type="InterPro" id="IPR049713">
    <property type="entry name" value="Pr6Pr-like"/>
</dbReference>
<keyword evidence="1" id="KW-1133">Transmembrane helix</keyword>
<organism evidence="2 3">
    <name type="scientific">Microbacterium pumilum</name>
    <dbReference type="NCBI Taxonomy" id="344165"/>
    <lineage>
        <taxon>Bacteria</taxon>
        <taxon>Bacillati</taxon>
        <taxon>Actinomycetota</taxon>
        <taxon>Actinomycetes</taxon>
        <taxon>Micrococcales</taxon>
        <taxon>Microbacteriaceae</taxon>
        <taxon>Microbacterium</taxon>
    </lineage>
</organism>
<sequence>MTEKSGLHVWKARQLWWRLAIVFVCVWGLGLGAQPLLFFTTQSNIIVLAYFAVAVWWMVVHRTTKAPAPRLRGGVTLWIVTTGLVAHLILNHGESPFPGLVDAAPGVAMANQALFLLHYAVPLMVLIDWALFGPRGTVRLRDQIVWILYPVIYGAAALLRGALFPDVSSRFNYPFFDFATLGFVGTVAALAQVLAIIAVLASGVVALDRTADFVARRLPVAHVDNSHRHRAIGVTLLA</sequence>
<protein>
    <recommendedName>
        <fullName evidence="4">Integral membrane regulator</fullName>
    </recommendedName>
</protein>
<feature type="transmembrane region" description="Helical" evidence="1">
    <location>
        <begin position="183"/>
        <end position="207"/>
    </location>
</feature>
<name>A0ABP5E023_9MICO</name>
<feature type="transmembrane region" description="Helical" evidence="1">
    <location>
        <begin position="39"/>
        <end position="59"/>
    </location>
</feature>
<dbReference type="RefSeq" id="WP_344062057.1">
    <property type="nucleotide sequence ID" value="NZ_BAAAOH010000001.1"/>
</dbReference>
<keyword evidence="1" id="KW-0812">Transmembrane</keyword>
<proteinExistence type="predicted"/>
<dbReference type="Proteomes" id="UP001500326">
    <property type="component" value="Unassembled WGS sequence"/>
</dbReference>